<reference evidence="1" key="1">
    <citation type="submission" date="2019-12" db="EMBL/GenBank/DDBJ databases">
        <title>Genome sequencing and annotation of Brassica cretica.</title>
        <authorList>
            <person name="Studholme D.J."/>
            <person name="Sarris P.F."/>
        </authorList>
    </citation>
    <scope>NUCLEOTIDE SEQUENCE</scope>
    <source>
        <strain evidence="1">PFS-001/15</strain>
        <tissue evidence="1">Leaf</tissue>
    </source>
</reference>
<proteinExistence type="predicted"/>
<evidence type="ECO:0000313" key="2">
    <source>
        <dbReference type="Proteomes" id="UP000712281"/>
    </source>
</evidence>
<gene>
    <name evidence="1" type="ORF">F2Q68_00008909</name>
</gene>
<name>A0A3N6T085_BRACR</name>
<organism evidence="1 2">
    <name type="scientific">Brassica cretica</name>
    <name type="common">Mustard</name>
    <dbReference type="NCBI Taxonomy" id="69181"/>
    <lineage>
        <taxon>Eukaryota</taxon>
        <taxon>Viridiplantae</taxon>
        <taxon>Streptophyta</taxon>
        <taxon>Embryophyta</taxon>
        <taxon>Tracheophyta</taxon>
        <taxon>Spermatophyta</taxon>
        <taxon>Magnoliopsida</taxon>
        <taxon>eudicotyledons</taxon>
        <taxon>Gunneridae</taxon>
        <taxon>Pentapetalae</taxon>
        <taxon>rosids</taxon>
        <taxon>malvids</taxon>
        <taxon>Brassicales</taxon>
        <taxon>Brassicaceae</taxon>
        <taxon>Brassiceae</taxon>
        <taxon>Brassica</taxon>
    </lineage>
</organism>
<sequence length="84" mass="9697">MSVFKNSCTVERVRGLQESQRKVVIAGYSWFAMGKELKLSRSQGMYVIFAKDDQGSGLGQIMRWFSHREVKDQVLVVKKKLKWG</sequence>
<dbReference type="EMBL" id="QGKW02000717">
    <property type="protein sequence ID" value="KAF2598518.1"/>
    <property type="molecule type" value="Genomic_DNA"/>
</dbReference>
<dbReference type="Proteomes" id="UP000712281">
    <property type="component" value="Unassembled WGS sequence"/>
</dbReference>
<comment type="caution">
    <text evidence="1">The sequence shown here is derived from an EMBL/GenBank/DDBJ whole genome shotgun (WGS) entry which is preliminary data.</text>
</comment>
<accession>A0A3N6T085</accession>
<evidence type="ECO:0000313" key="1">
    <source>
        <dbReference type="EMBL" id="KAF2598518.1"/>
    </source>
</evidence>
<dbReference type="AlphaFoldDB" id="A0A3N6T085"/>
<protein>
    <submittedName>
        <fullName evidence="1">Uncharacterized protein</fullName>
    </submittedName>
</protein>